<evidence type="ECO:0000256" key="5">
    <source>
        <dbReference type="ARBA" id="ARBA00023049"/>
    </source>
</evidence>
<feature type="signal peptide" evidence="8">
    <location>
        <begin position="1"/>
        <end position="23"/>
    </location>
</feature>
<name>A0A238Y6X4_9BACT</name>
<evidence type="ECO:0000256" key="1">
    <source>
        <dbReference type="ARBA" id="ARBA00022670"/>
    </source>
</evidence>
<keyword evidence="4 6" id="KW-0862">Zinc</keyword>
<dbReference type="GO" id="GO:0004222">
    <property type="term" value="F:metalloendopeptidase activity"/>
    <property type="evidence" value="ECO:0007669"/>
    <property type="project" value="InterPro"/>
</dbReference>
<feature type="chain" id="PRO_5012714867" evidence="8">
    <location>
        <begin position="24"/>
        <end position="376"/>
    </location>
</feature>
<evidence type="ECO:0000256" key="3">
    <source>
        <dbReference type="ARBA" id="ARBA00022801"/>
    </source>
</evidence>
<evidence type="ECO:0000256" key="8">
    <source>
        <dbReference type="SAM" id="SignalP"/>
    </source>
</evidence>
<evidence type="ECO:0000259" key="9">
    <source>
        <dbReference type="PROSITE" id="PS50106"/>
    </source>
</evidence>
<reference evidence="10 11" key="1">
    <citation type="submission" date="2017-06" db="EMBL/GenBank/DDBJ databases">
        <authorList>
            <person name="Kim H.J."/>
            <person name="Triplett B.A."/>
        </authorList>
    </citation>
    <scope>NUCLEOTIDE SEQUENCE [LARGE SCALE GENOMIC DNA]</scope>
    <source>
        <strain evidence="10 11">DSM 13116</strain>
    </source>
</reference>
<gene>
    <name evidence="10" type="ORF">SAMN04488503_0723</name>
</gene>
<dbReference type="InterPro" id="IPR001478">
    <property type="entry name" value="PDZ"/>
</dbReference>
<dbReference type="GO" id="GO:0046872">
    <property type="term" value="F:metal ion binding"/>
    <property type="evidence" value="ECO:0007669"/>
    <property type="project" value="UniProtKB-KW"/>
</dbReference>
<dbReference type="SUPFAM" id="SSF50156">
    <property type="entry name" value="PDZ domain-like"/>
    <property type="match status" value="1"/>
</dbReference>
<accession>A0A238Y6X4</accession>
<dbReference type="PANTHER" id="PTHR22726">
    <property type="entry name" value="METALLOENDOPEPTIDASE OMA1"/>
    <property type="match status" value="1"/>
</dbReference>
<dbReference type="GO" id="GO:0051603">
    <property type="term" value="P:proteolysis involved in protein catabolic process"/>
    <property type="evidence" value="ECO:0007669"/>
    <property type="project" value="TreeGrafter"/>
</dbReference>
<evidence type="ECO:0000256" key="2">
    <source>
        <dbReference type="ARBA" id="ARBA00022723"/>
    </source>
</evidence>
<protein>
    <submittedName>
        <fullName evidence="10">PDZ domain-containing protein</fullName>
    </submittedName>
</protein>
<evidence type="ECO:0000313" key="11">
    <source>
        <dbReference type="Proteomes" id="UP000198324"/>
    </source>
</evidence>
<dbReference type="AlphaFoldDB" id="A0A238Y6X4"/>
<evidence type="ECO:0000256" key="7">
    <source>
        <dbReference type="SAM" id="MobiDB-lite"/>
    </source>
</evidence>
<dbReference type="CDD" id="cd07342">
    <property type="entry name" value="M48C_Oma1_like"/>
    <property type="match status" value="1"/>
</dbReference>
<comment type="similarity">
    <text evidence="6">Belongs to the peptidase M48 family.</text>
</comment>
<dbReference type="PANTHER" id="PTHR22726:SF1">
    <property type="entry name" value="METALLOENDOPEPTIDASE OMA1, MITOCHONDRIAL"/>
    <property type="match status" value="1"/>
</dbReference>
<comment type="cofactor">
    <cofactor evidence="6">
        <name>Zn(2+)</name>
        <dbReference type="ChEBI" id="CHEBI:29105"/>
    </cofactor>
    <text evidence="6">Binds 1 zinc ion per subunit.</text>
</comment>
<evidence type="ECO:0000313" key="10">
    <source>
        <dbReference type="EMBL" id="SNR66578.1"/>
    </source>
</evidence>
<dbReference type="PROSITE" id="PS50106">
    <property type="entry name" value="PDZ"/>
    <property type="match status" value="1"/>
</dbReference>
<dbReference type="Gene3D" id="3.30.2010.10">
    <property type="entry name" value="Metalloproteases ('zincins'), catalytic domain"/>
    <property type="match status" value="1"/>
</dbReference>
<dbReference type="GO" id="GO:0016020">
    <property type="term" value="C:membrane"/>
    <property type="evidence" value="ECO:0007669"/>
    <property type="project" value="TreeGrafter"/>
</dbReference>
<keyword evidence="5 6" id="KW-0482">Metalloprotease</keyword>
<dbReference type="InterPro" id="IPR001915">
    <property type="entry name" value="Peptidase_M48"/>
</dbReference>
<evidence type="ECO:0000256" key="4">
    <source>
        <dbReference type="ARBA" id="ARBA00022833"/>
    </source>
</evidence>
<organism evidence="10 11">
    <name type="scientific">Humidesulfovibrio mexicanus</name>
    <dbReference type="NCBI Taxonomy" id="147047"/>
    <lineage>
        <taxon>Bacteria</taxon>
        <taxon>Pseudomonadati</taxon>
        <taxon>Thermodesulfobacteriota</taxon>
        <taxon>Desulfovibrionia</taxon>
        <taxon>Desulfovibrionales</taxon>
        <taxon>Desulfovibrionaceae</taxon>
        <taxon>Humidesulfovibrio</taxon>
    </lineage>
</organism>
<keyword evidence="11" id="KW-1185">Reference proteome</keyword>
<evidence type="ECO:0000256" key="6">
    <source>
        <dbReference type="RuleBase" id="RU003983"/>
    </source>
</evidence>
<feature type="region of interest" description="Disordered" evidence="7">
    <location>
        <begin position="332"/>
        <end position="376"/>
    </location>
</feature>
<keyword evidence="1 6" id="KW-0645">Protease</keyword>
<keyword evidence="8" id="KW-0732">Signal</keyword>
<dbReference type="Proteomes" id="UP000198324">
    <property type="component" value="Unassembled WGS sequence"/>
</dbReference>
<dbReference type="InterPro" id="IPR051156">
    <property type="entry name" value="Mito/Outer_Membr_Metalloprot"/>
</dbReference>
<feature type="compositionally biased region" description="Low complexity" evidence="7">
    <location>
        <begin position="353"/>
        <end position="376"/>
    </location>
</feature>
<dbReference type="EMBL" id="FZOC01000001">
    <property type="protein sequence ID" value="SNR66578.1"/>
    <property type="molecule type" value="Genomic_DNA"/>
</dbReference>
<dbReference type="Pfam" id="PF01435">
    <property type="entry name" value="Peptidase_M48"/>
    <property type="match status" value="1"/>
</dbReference>
<dbReference type="InterPro" id="IPR036034">
    <property type="entry name" value="PDZ_sf"/>
</dbReference>
<feature type="domain" description="PDZ" evidence="9">
    <location>
        <begin position="82"/>
        <end position="164"/>
    </location>
</feature>
<dbReference type="SMART" id="SM00228">
    <property type="entry name" value="PDZ"/>
    <property type="match status" value="1"/>
</dbReference>
<sequence length="376" mass="41290">MSRSLMAAWLVCVAALWACAPQANVPRVDDLCADAEARTQQRLVLQDRVDKLDQLSRVAWNVRAKNAELCGNQVVYAVGLTFLELDDYKKEQRDMAAEVMGVAWRPTAFQIPPDSPAARAGLRRGDIVLSIAGRTPENKKQAREFLHEAIKGGREVSLEVERQGQRIAATLTPERLCDYPAILGNNAEVNAYADGDNIIVQMGMMRFVRSDDELAAIIGHEMAHNTGGHLIAMQRNAVLGRFLVDLPVAVLTGRNPNVGGTIGRQMYSVDFEFEADYVGLYYTARAGYDIRQVAPIWRRMALDCPQAITMDSSHPSTSKRFVALEAGAAEIEHKRTTGQPLRPEFKGNAQSNPPAKATPEEPPAATTIAIPAEQVE</sequence>
<proteinExistence type="inferred from homology"/>
<keyword evidence="2" id="KW-0479">Metal-binding</keyword>
<keyword evidence="3 6" id="KW-0378">Hydrolase</keyword>
<dbReference type="Gene3D" id="2.30.42.10">
    <property type="match status" value="1"/>
</dbReference>
<dbReference type="RefSeq" id="WP_179216857.1">
    <property type="nucleotide sequence ID" value="NZ_FZOC01000001.1"/>
</dbReference>